<reference evidence="1 2" key="1">
    <citation type="submission" date="2020-02" db="EMBL/GenBank/DDBJ databases">
        <title>Comparative genomics of the hypocrealean fungal genus Beauvera.</title>
        <authorList>
            <person name="Showalter D.N."/>
            <person name="Bushley K.E."/>
            <person name="Rehner S.A."/>
        </authorList>
    </citation>
    <scope>NUCLEOTIDE SEQUENCE [LARGE SCALE GENOMIC DNA]</scope>
    <source>
        <strain evidence="1 2">ARSEF4384</strain>
    </source>
</reference>
<organism evidence="1 2">
    <name type="scientific">Beauveria asiatica</name>
    <dbReference type="NCBI Taxonomy" id="1069075"/>
    <lineage>
        <taxon>Eukaryota</taxon>
        <taxon>Fungi</taxon>
        <taxon>Dikarya</taxon>
        <taxon>Ascomycota</taxon>
        <taxon>Pezizomycotina</taxon>
        <taxon>Sordariomycetes</taxon>
        <taxon>Hypocreomycetidae</taxon>
        <taxon>Hypocreales</taxon>
        <taxon>Cordycipitaceae</taxon>
        <taxon>Beauveria</taxon>
    </lineage>
</organism>
<sequence>MWNETGSDLPPSSQRAAGSGLAFNISGVGDETSQGIGSISIIDSTISGVGVGVLANSLPISPNIMLDNTKVTDQQRRVYHRVATISRHAAIKGYFKNVWAWVGDHDNDQTIVNQPACSLPFVVLRWRLGALCPPSGARSVFMGHIQTESPYYQPNPRPPDTVRAGARFPNDPDFSGCDLAAAVEEDQCNYVWSLLVIDSTDVMVHSASLYSFFNEYYQDCIASHNCQTRILEVKCSTCVIIFTLFSIAIVNITGGINGTKVLQRITSVASPPSNYATSFEYGGFGPTTIGGSTTTVFITLTTTVDGIRIGYSTATPLPAYTNWPPVTQIIPKDRRIDKPEPDDRGVHVPCTARSIRPGAVLEPKCETKTADKACTWTTYMTGGETKSRTSACETITGCSLTESHTEVIGKQTVAPVGNWIREHRPTTTLGAAYTNSVYAAMMARLARDESLPGGCNIPRYKRRYRPRY</sequence>
<name>A0AAW0RUM9_9HYPO</name>
<dbReference type="InterPro" id="IPR012334">
    <property type="entry name" value="Pectin_lyas_fold"/>
</dbReference>
<accession>A0AAW0RUM9</accession>
<evidence type="ECO:0000313" key="2">
    <source>
        <dbReference type="Proteomes" id="UP001397290"/>
    </source>
</evidence>
<evidence type="ECO:0000313" key="1">
    <source>
        <dbReference type="EMBL" id="KAK8145646.1"/>
    </source>
</evidence>
<dbReference type="AlphaFoldDB" id="A0AAW0RUM9"/>
<gene>
    <name evidence="1" type="ORF">G3M48_004182</name>
</gene>
<dbReference type="EMBL" id="JAAHCF010000272">
    <property type="protein sequence ID" value="KAK8145646.1"/>
    <property type="molecule type" value="Genomic_DNA"/>
</dbReference>
<proteinExistence type="predicted"/>
<comment type="caution">
    <text evidence="1">The sequence shown here is derived from an EMBL/GenBank/DDBJ whole genome shotgun (WGS) entry which is preliminary data.</text>
</comment>
<keyword evidence="2" id="KW-1185">Reference proteome</keyword>
<dbReference type="Gene3D" id="2.160.20.10">
    <property type="entry name" value="Single-stranded right-handed beta-helix, Pectin lyase-like"/>
    <property type="match status" value="2"/>
</dbReference>
<protein>
    <submittedName>
        <fullName evidence="1">Uncharacterized protein</fullName>
    </submittedName>
</protein>
<dbReference type="Proteomes" id="UP001397290">
    <property type="component" value="Unassembled WGS sequence"/>
</dbReference>